<accession>A0A0D2BLC5</accession>
<dbReference type="RefSeq" id="XP_016258408.1">
    <property type="nucleotide sequence ID" value="XM_016411654.1"/>
</dbReference>
<dbReference type="Proteomes" id="UP000053342">
    <property type="component" value="Unassembled WGS sequence"/>
</dbReference>
<proteinExistence type="predicted"/>
<dbReference type="HOGENOM" id="CLU_038193_1_0_1"/>
<dbReference type="InterPro" id="IPR011009">
    <property type="entry name" value="Kinase-like_dom_sf"/>
</dbReference>
<dbReference type="EMBL" id="KN847342">
    <property type="protein sequence ID" value="KIW38192.1"/>
    <property type="molecule type" value="Genomic_DNA"/>
</dbReference>
<protein>
    <recommendedName>
        <fullName evidence="1">Aminoglycoside phosphotransferase domain-containing protein</fullName>
    </recommendedName>
</protein>
<dbReference type="OrthoDB" id="5598852at2759"/>
<evidence type="ECO:0000313" key="2">
    <source>
        <dbReference type="EMBL" id="KIW38192.1"/>
    </source>
</evidence>
<dbReference type="Gene3D" id="3.90.1200.10">
    <property type="match status" value="1"/>
</dbReference>
<dbReference type="SUPFAM" id="SSF56112">
    <property type="entry name" value="Protein kinase-like (PK-like)"/>
    <property type="match status" value="1"/>
</dbReference>
<dbReference type="VEuPathDB" id="FungiDB:PV06_10139"/>
<name>A0A0D2BLC5_9EURO</name>
<gene>
    <name evidence="2" type="ORF">PV06_10139</name>
</gene>
<evidence type="ECO:0000259" key="1">
    <source>
        <dbReference type="Pfam" id="PF01636"/>
    </source>
</evidence>
<organism evidence="2 3">
    <name type="scientific">Exophiala oligosperma</name>
    <dbReference type="NCBI Taxonomy" id="215243"/>
    <lineage>
        <taxon>Eukaryota</taxon>
        <taxon>Fungi</taxon>
        <taxon>Dikarya</taxon>
        <taxon>Ascomycota</taxon>
        <taxon>Pezizomycotina</taxon>
        <taxon>Eurotiomycetes</taxon>
        <taxon>Chaetothyriomycetidae</taxon>
        <taxon>Chaetothyriales</taxon>
        <taxon>Herpotrichiellaceae</taxon>
        <taxon>Exophiala</taxon>
    </lineage>
</organism>
<dbReference type="Pfam" id="PF01636">
    <property type="entry name" value="APH"/>
    <property type="match status" value="1"/>
</dbReference>
<reference evidence="2 3" key="1">
    <citation type="submission" date="2015-01" db="EMBL/GenBank/DDBJ databases">
        <title>The Genome Sequence of Exophiala oligosperma CBS72588.</title>
        <authorList>
            <consortium name="The Broad Institute Genomics Platform"/>
            <person name="Cuomo C."/>
            <person name="de Hoog S."/>
            <person name="Gorbushina A."/>
            <person name="Stielow B."/>
            <person name="Teixiera M."/>
            <person name="Abouelleil A."/>
            <person name="Chapman S.B."/>
            <person name="Priest M."/>
            <person name="Young S.K."/>
            <person name="Wortman J."/>
            <person name="Nusbaum C."/>
            <person name="Birren B."/>
        </authorList>
    </citation>
    <scope>NUCLEOTIDE SEQUENCE [LARGE SCALE GENOMIC DNA]</scope>
    <source>
        <strain evidence="2 3">CBS 72588</strain>
    </source>
</reference>
<sequence length="346" mass="39205">MSAYPEYSLDVAIAEFFSETSATREACDTKAKDLVGGEVVPVTVQGNCSYSVYAGPECEFVVQFRLKSLMLKSEIVALAREIYGSLAPNASFHGQLGEDGKEPLFVYVMNRIQGISYLDFVLANGFPKNSDRNFVWRKTLMRDVAHFFALSWKAPREVDSDYREKLRRTYTKELQLLLHSLPPRFHHTIQKCLDSMEAILSLPMVLLHHDFGSCNILVDETSCHLNGVIDWAEAEIRPFGQNLHSLQALTGALHLKNGWRQYEDYGALQDTFWSTFRDEVGDLSVETIRNIKTARIMGLLLSSGFTNRLANKPEPTPIRDDETGRYNMLSLDGFLVNPSTRFDDLN</sequence>
<dbReference type="InterPro" id="IPR002575">
    <property type="entry name" value="Aminoglycoside_PTrfase"/>
</dbReference>
<feature type="domain" description="Aminoglycoside phosphotransferase" evidence="1">
    <location>
        <begin position="155"/>
        <end position="247"/>
    </location>
</feature>
<dbReference type="GeneID" id="27362213"/>
<keyword evidence="3" id="KW-1185">Reference proteome</keyword>
<dbReference type="STRING" id="215243.A0A0D2BLC5"/>
<evidence type="ECO:0000313" key="3">
    <source>
        <dbReference type="Proteomes" id="UP000053342"/>
    </source>
</evidence>
<dbReference type="AlphaFoldDB" id="A0A0D2BLC5"/>